<reference evidence="2" key="1">
    <citation type="submission" date="2020-03" db="EMBL/GenBank/DDBJ databases">
        <authorList>
            <person name="Weist P."/>
        </authorList>
    </citation>
    <scope>NUCLEOTIDE SEQUENCE</scope>
</reference>
<dbReference type="AlphaFoldDB" id="A0A9N7VUH1"/>
<keyword evidence="3" id="KW-1185">Reference proteome</keyword>
<proteinExistence type="predicted"/>
<evidence type="ECO:0000313" key="3">
    <source>
        <dbReference type="Proteomes" id="UP001153269"/>
    </source>
</evidence>
<feature type="compositionally biased region" description="Basic residues" evidence="1">
    <location>
        <begin position="11"/>
        <end position="23"/>
    </location>
</feature>
<evidence type="ECO:0000256" key="1">
    <source>
        <dbReference type="SAM" id="MobiDB-lite"/>
    </source>
</evidence>
<evidence type="ECO:0000313" key="2">
    <source>
        <dbReference type="EMBL" id="CAB1455502.1"/>
    </source>
</evidence>
<accession>A0A9N7VUH1</accession>
<dbReference type="Proteomes" id="UP001153269">
    <property type="component" value="Unassembled WGS sequence"/>
</dbReference>
<name>A0A9N7VUH1_PLEPL</name>
<comment type="caution">
    <text evidence="2">The sequence shown here is derived from an EMBL/GenBank/DDBJ whole genome shotgun (WGS) entry which is preliminary data.</text>
</comment>
<feature type="compositionally biased region" description="Basic and acidic residues" evidence="1">
    <location>
        <begin position="24"/>
        <end position="42"/>
    </location>
</feature>
<organism evidence="2 3">
    <name type="scientific">Pleuronectes platessa</name>
    <name type="common">European plaice</name>
    <dbReference type="NCBI Taxonomy" id="8262"/>
    <lineage>
        <taxon>Eukaryota</taxon>
        <taxon>Metazoa</taxon>
        <taxon>Chordata</taxon>
        <taxon>Craniata</taxon>
        <taxon>Vertebrata</taxon>
        <taxon>Euteleostomi</taxon>
        <taxon>Actinopterygii</taxon>
        <taxon>Neopterygii</taxon>
        <taxon>Teleostei</taxon>
        <taxon>Neoteleostei</taxon>
        <taxon>Acanthomorphata</taxon>
        <taxon>Carangaria</taxon>
        <taxon>Pleuronectiformes</taxon>
        <taxon>Pleuronectoidei</taxon>
        <taxon>Pleuronectidae</taxon>
        <taxon>Pleuronectes</taxon>
    </lineage>
</organism>
<protein>
    <submittedName>
        <fullName evidence="2">Uncharacterized protein</fullName>
    </submittedName>
</protein>
<sequence>MFQQRAWGGRRGVRQGGQKHRGKERACGESRSRRKEEEEKEEGRAAVGWLLRRWCNSERAAPLYVEVGSPIRAAIYQEQAGEACPLSVPVSVGITHPRKFSLGEAGPVRERGVH</sequence>
<dbReference type="EMBL" id="CADEAL010004258">
    <property type="protein sequence ID" value="CAB1455502.1"/>
    <property type="molecule type" value="Genomic_DNA"/>
</dbReference>
<gene>
    <name evidence="2" type="ORF">PLEPLA_LOCUS43278</name>
</gene>
<feature type="region of interest" description="Disordered" evidence="1">
    <location>
        <begin position="1"/>
        <end position="42"/>
    </location>
</feature>